<dbReference type="OrthoDB" id="949314at2"/>
<dbReference type="InterPro" id="IPR011250">
    <property type="entry name" value="OMP/PagP_B-barrel"/>
</dbReference>
<protein>
    <recommendedName>
        <fullName evidence="2">Outer membrane protein beta-barrel domain-containing protein</fullName>
    </recommendedName>
</protein>
<dbReference type="KEGG" id="pact:CA264_02760"/>
<dbReference type="Pfam" id="PF13568">
    <property type="entry name" value="OMP_b-brl_2"/>
    <property type="match status" value="1"/>
</dbReference>
<reference evidence="4" key="1">
    <citation type="submission" date="2017-05" db="EMBL/GenBank/DDBJ databases">
        <authorList>
            <person name="Ray J."/>
            <person name="Price M."/>
            <person name="Deutschbauer A."/>
        </authorList>
    </citation>
    <scope>NUCLEOTIDE SEQUENCE [LARGE SCALE GENOMIC DNA]</scope>
    <source>
        <strain evidence="4">DSM 19842</strain>
    </source>
</reference>
<keyword evidence="1" id="KW-0732">Signal</keyword>
<dbReference type="RefSeq" id="WP_025604380.1">
    <property type="nucleotide sequence ID" value="NZ_CP021235.1"/>
</dbReference>
<feature type="domain" description="Outer membrane protein beta-barrel" evidence="2">
    <location>
        <begin position="21"/>
        <end position="199"/>
    </location>
</feature>
<organism evidence="3 4">
    <name type="scientific">Pontibacter actiniarum</name>
    <dbReference type="NCBI Taxonomy" id="323450"/>
    <lineage>
        <taxon>Bacteria</taxon>
        <taxon>Pseudomonadati</taxon>
        <taxon>Bacteroidota</taxon>
        <taxon>Cytophagia</taxon>
        <taxon>Cytophagales</taxon>
        <taxon>Hymenobacteraceae</taxon>
        <taxon>Pontibacter</taxon>
    </lineage>
</organism>
<accession>A0A1X9YNH5</accession>
<evidence type="ECO:0000313" key="3">
    <source>
        <dbReference type="EMBL" id="ARS34448.1"/>
    </source>
</evidence>
<feature type="chain" id="PRO_5010994579" description="Outer membrane protein beta-barrel domain-containing protein" evidence="1">
    <location>
        <begin position="22"/>
        <end position="223"/>
    </location>
</feature>
<dbReference type="SUPFAM" id="SSF56925">
    <property type="entry name" value="OMPA-like"/>
    <property type="match status" value="1"/>
</dbReference>
<proteinExistence type="predicted"/>
<dbReference type="STRING" id="709015.GCA_000472485_00546"/>
<evidence type="ECO:0000259" key="2">
    <source>
        <dbReference type="Pfam" id="PF13568"/>
    </source>
</evidence>
<gene>
    <name evidence="3" type="ORF">CA264_02760</name>
</gene>
<dbReference type="InterPro" id="IPR025665">
    <property type="entry name" value="Beta-barrel_OMP_2"/>
</dbReference>
<dbReference type="AlphaFoldDB" id="A0A1X9YNH5"/>
<keyword evidence="4" id="KW-1185">Reference proteome</keyword>
<dbReference type="Proteomes" id="UP000266292">
    <property type="component" value="Chromosome"/>
</dbReference>
<name>A0A1X9YNH5_9BACT</name>
<evidence type="ECO:0000313" key="4">
    <source>
        <dbReference type="Proteomes" id="UP000266292"/>
    </source>
</evidence>
<evidence type="ECO:0000256" key="1">
    <source>
        <dbReference type="SAM" id="SignalP"/>
    </source>
</evidence>
<dbReference type="EMBL" id="CP021235">
    <property type="protein sequence ID" value="ARS34448.1"/>
    <property type="molecule type" value="Genomic_DNA"/>
</dbReference>
<feature type="signal peptide" evidence="1">
    <location>
        <begin position="1"/>
        <end position="21"/>
    </location>
</feature>
<sequence>MKSKFLLTVAAALGLTFAAEAQTVTIGPRVGVNIATQRLGGDASDDDKEAVSELLKYNTGAQFGAVVNVGIDDMFSLQPELLYVQKGYKVNAFDFEDDFFSEESAPDVKVKYSYLEVPILAKVTVGEGPLKGFATAGPTLGYLMSGKVKADEETEDLEVGEGFNRFELGASVGVGLSYNVGPGALNLDVRYGHGFSGIIEDDTDGNLKNRGFGISLAYLFGVK</sequence>